<sequence>MEKIKTIRLYRYNIGITEENDCTEYMTMDYFDSFDVEEEEDIISGCIGNGEKYSYLAMQEMCFKCDEIFRMPDGEKSFFTLIQIFVNPDFIYSDQEDEDDKVSYILKKYIDKFVAYVQEKCKVDYQVFPLITAGDYLVCIRSNDIHVAYDISTVLRDLYFEMGQKRCLLFTTYSILGMKNDIILTDEKLQQLHINEKDLVSIRGIFSDRYREADLEMNPSIDREEYQLYGRYDQTVDIPLHDYLQMQNFLVLYKKGKFNEAAECIECFMSKEYQDIKSKELLEKISKGYFSYWNERILLYKRDDFSEFRTNKEQFCVANLPQRKFLKQINTELYIECEELLRDIKEHQTMWERERINTYYNLLERLLEISKNLNYQRELRIHVAILLKQMKSFMSSMHKFRIYLGIQEHGLYEHYVIEGVRSLDIFANYIRNINLQTLQAPNYNLQINGSMEKILMAYDWFISHILEPAVDPVEEGRKVYYVTRKFCPVLIPQIGSKDQSVEALFEYSLYGKRENDTLGNLLVVAVPHIESMKEYESYLPILCHEVAHNIRYDNQNDRNRLVAAYILDNFSYNLIHSILSVECCELLEREKLREMQQLLKQEITDVLFPVSDMEYAGSLKTFEIILQEKLESFCGKGENTTEECLGVHELIKKTQENVLDFNERFAEIIQAMERETTVIKENLDKIYKGLCQGKMNSSDSEFSIAINDARKRLLILCKEYMCFVVKMQWDQIRNTDIEELICEDDLKMKKQLQDMFENNKANNCMRESLKAIHNCWWQYSDTVDKIKKWTVIELQEEYYYHTKKKNMCRVLFANLKKNLEQYKNLELEWKHGNTSRINMEQLKNKIGLLNKTENQFWAKFAEILLKYNRNDLNVMVARNVAIYREVASDLFMCGIFKLTLTGYLQLAVRNFRFDGGDTAVKFNLKRCKLVCQTIWYRNNPGSFDIEHMLVDAYKKYVEILMNNYRSILKKDQAIYKALKNTEISQNMIKGLVMELDNILQGKNEVDLDEKREKLYTEIYRFCSMLLFMGADLDCSNEKQIICDFASDISFFAEKNALKIRKYIFDKYEELCEIIAKKWNGEIEQKEKTEKEGKRLYTEFLLHCYKMCRRDIVKKQIIGEIVE</sequence>
<evidence type="ECO:0000313" key="1">
    <source>
        <dbReference type="EMBL" id="RHE14062.1"/>
    </source>
</evidence>
<comment type="caution">
    <text evidence="1">The sequence shown here is derived from an EMBL/GenBank/DDBJ whole genome shotgun (WGS) entry which is preliminary data.</text>
</comment>
<dbReference type="Proteomes" id="UP000284644">
    <property type="component" value="Unassembled WGS sequence"/>
</dbReference>
<organism evidence="1 2">
    <name type="scientific">Blautia obeum</name>
    <dbReference type="NCBI Taxonomy" id="40520"/>
    <lineage>
        <taxon>Bacteria</taxon>
        <taxon>Bacillati</taxon>
        <taxon>Bacillota</taxon>
        <taxon>Clostridia</taxon>
        <taxon>Lachnospirales</taxon>
        <taxon>Lachnospiraceae</taxon>
        <taxon>Blautia</taxon>
    </lineage>
</organism>
<dbReference type="RefSeq" id="WP_118045175.1">
    <property type="nucleotide sequence ID" value="NZ_JAAITD010000023.1"/>
</dbReference>
<dbReference type="AlphaFoldDB" id="A0A414IA53"/>
<name>A0A414IA53_9FIRM</name>
<proteinExistence type="predicted"/>
<reference evidence="1 2" key="1">
    <citation type="submission" date="2018-08" db="EMBL/GenBank/DDBJ databases">
        <title>A genome reference for cultivated species of the human gut microbiota.</title>
        <authorList>
            <person name="Zou Y."/>
            <person name="Xue W."/>
            <person name="Luo G."/>
        </authorList>
    </citation>
    <scope>NUCLEOTIDE SEQUENCE [LARGE SCALE GENOMIC DNA]</scope>
    <source>
        <strain evidence="1 2">AM29-25AC</strain>
    </source>
</reference>
<accession>A0A414IA53</accession>
<protein>
    <submittedName>
        <fullName evidence="1">Uncharacterized protein</fullName>
    </submittedName>
</protein>
<dbReference type="EMBL" id="QSJW01000003">
    <property type="protein sequence ID" value="RHE14062.1"/>
    <property type="molecule type" value="Genomic_DNA"/>
</dbReference>
<gene>
    <name evidence="1" type="ORF">DW767_05950</name>
</gene>
<evidence type="ECO:0000313" key="2">
    <source>
        <dbReference type="Proteomes" id="UP000284644"/>
    </source>
</evidence>